<name>A0A919B2T9_9ACTN</name>
<gene>
    <name evidence="2" type="ORF">GCM10010218_26690</name>
</gene>
<comment type="caution">
    <text evidence="2">The sequence shown here is derived from an EMBL/GenBank/DDBJ whole genome shotgun (WGS) entry which is preliminary data.</text>
</comment>
<proteinExistence type="predicted"/>
<feature type="region of interest" description="Disordered" evidence="1">
    <location>
        <begin position="1"/>
        <end position="48"/>
    </location>
</feature>
<evidence type="ECO:0000313" key="2">
    <source>
        <dbReference type="EMBL" id="GHF44036.1"/>
    </source>
</evidence>
<dbReference type="Proteomes" id="UP000638313">
    <property type="component" value="Unassembled WGS sequence"/>
</dbReference>
<reference evidence="2" key="2">
    <citation type="submission" date="2020-09" db="EMBL/GenBank/DDBJ databases">
        <authorList>
            <person name="Sun Q."/>
            <person name="Ohkuma M."/>
        </authorList>
    </citation>
    <scope>NUCLEOTIDE SEQUENCE</scope>
    <source>
        <strain evidence="2">JCM 4059</strain>
    </source>
</reference>
<evidence type="ECO:0000313" key="3">
    <source>
        <dbReference type="Proteomes" id="UP000638313"/>
    </source>
</evidence>
<feature type="compositionally biased region" description="Basic residues" evidence="1">
    <location>
        <begin position="18"/>
        <end position="36"/>
    </location>
</feature>
<dbReference type="AlphaFoldDB" id="A0A919B2T9"/>
<evidence type="ECO:0000256" key="1">
    <source>
        <dbReference type="SAM" id="MobiDB-lite"/>
    </source>
</evidence>
<keyword evidence="3" id="KW-1185">Reference proteome</keyword>
<sequence>MVSAASSRSWRGPPGAGRVKKACARGHCAVSRKRRPPAGAPPVRNTSAAAARCTSSLGTESIVPLICRVCRAGGFPAPFPAPFPFAMNAGFVLFALFGCCTPSP</sequence>
<reference evidence="2" key="1">
    <citation type="journal article" date="2014" name="Int. J. Syst. Evol. Microbiol.">
        <title>Complete genome sequence of Corynebacterium casei LMG S-19264T (=DSM 44701T), isolated from a smear-ripened cheese.</title>
        <authorList>
            <consortium name="US DOE Joint Genome Institute (JGI-PGF)"/>
            <person name="Walter F."/>
            <person name="Albersmeier A."/>
            <person name="Kalinowski J."/>
            <person name="Ruckert C."/>
        </authorList>
    </citation>
    <scope>NUCLEOTIDE SEQUENCE</scope>
    <source>
        <strain evidence="2">JCM 4059</strain>
    </source>
</reference>
<accession>A0A919B2T9</accession>
<dbReference type="EMBL" id="BNBD01000004">
    <property type="protein sequence ID" value="GHF44036.1"/>
    <property type="molecule type" value="Genomic_DNA"/>
</dbReference>
<organism evidence="2 3">
    <name type="scientific">Streptomyces mashuensis</name>
    <dbReference type="NCBI Taxonomy" id="33904"/>
    <lineage>
        <taxon>Bacteria</taxon>
        <taxon>Bacillati</taxon>
        <taxon>Actinomycetota</taxon>
        <taxon>Actinomycetes</taxon>
        <taxon>Kitasatosporales</taxon>
        <taxon>Streptomycetaceae</taxon>
        <taxon>Streptomyces</taxon>
    </lineage>
</organism>
<protein>
    <submittedName>
        <fullName evidence="2">Uncharacterized protein</fullName>
    </submittedName>
</protein>